<evidence type="ECO:0000313" key="3">
    <source>
        <dbReference type="Proteomes" id="UP000078561"/>
    </source>
</evidence>
<keyword evidence="3" id="KW-1185">Reference proteome</keyword>
<reference evidence="2" key="1">
    <citation type="submission" date="2016-04" db="EMBL/GenBank/DDBJ databases">
        <authorList>
            <person name="Evans L.H."/>
            <person name="Alamgir A."/>
            <person name="Owens N."/>
            <person name="Weber N.D."/>
            <person name="Virtaneva K."/>
            <person name="Barbian K."/>
            <person name="Babar A."/>
            <person name="Rosenke K."/>
        </authorList>
    </citation>
    <scope>NUCLEOTIDE SEQUENCE [LARGE SCALE GENOMIC DNA]</scope>
    <source>
        <strain evidence="2">CBS 101.48</strain>
    </source>
</reference>
<dbReference type="AlphaFoldDB" id="A0A163TDL9"/>
<evidence type="ECO:0000313" key="2">
    <source>
        <dbReference type="EMBL" id="SAM03812.1"/>
    </source>
</evidence>
<dbReference type="Proteomes" id="UP000078561">
    <property type="component" value="Unassembled WGS sequence"/>
</dbReference>
<accession>A0A163TDL9</accession>
<organism evidence="2">
    <name type="scientific">Absidia glauca</name>
    <name type="common">Pin mould</name>
    <dbReference type="NCBI Taxonomy" id="4829"/>
    <lineage>
        <taxon>Eukaryota</taxon>
        <taxon>Fungi</taxon>
        <taxon>Fungi incertae sedis</taxon>
        <taxon>Mucoromycota</taxon>
        <taxon>Mucoromycotina</taxon>
        <taxon>Mucoromycetes</taxon>
        <taxon>Mucorales</taxon>
        <taxon>Cunninghamellaceae</taxon>
        <taxon>Absidia</taxon>
    </lineage>
</organism>
<protein>
    <submittedName>
        <fullName evidence="2">Uncharacterized protein</fullName>
    </submittedName>
</protein>
<evidence type="ECO:0000256" key="1">
    <source>
        <dbReference type="SAM" id="MobiDB-lite"/>
    </source>
</evidence>
<gene>
    <name evidence="2" type="primary">ABSGL_09666.1 scaffold 11583</name>
</gene>
<feature type="region of interest" description="Disordered" evidence="1">
    <location>
        <begin position="123"/>
        <end position="143"/>
    </location>
</feature>
<proteinExistence type="predicted"/>
<dbReference type="EMBL" id="LT554300">
    <property type="protein sequence ID" value="SAM03812.1"/>
    <property type="molecule type" value="Genomic_DNA"/>
</dbReference>
<name>A0A163TDL9_ABSGL</name>
<dbReference type="OrthoDB" id="2259008at2759"/>
<dbReference type="InParanoid" id="A0A163TDL9"/>
<sequence>MISSTTSYLSIPTIKFFGTLRNPQICYQHQAPLIVIQWLQKIPDSQLWSDVKQVHRFTVSSSSSSRLTVPKQYGSFLGIPLSDDSLSFESVAPPTPPHTTIRSDEDDAGLYLLWKQQLLREQGYQPQDDTDDESSLSDASVDILPPSTSFGPDPFVDMVLVLVVTVRECRTWDKGKSMWTAWKKTIANRMGPHITRKELRLLEDVPFLVHVDLPW</sequence>